<protein>
    <recommendedName>
        <fullName evidence="3">Phage major capsid protein</fullName>
    </recommendedName>
</protein>
<name>A0A848CHQ2_9BACT</name>
<sequence>MNIETTKVSTELINSSFCDKVFNGQIKEAMENSSLYIRQKLYEDGILRRLFESRTVTSDELDPIVEPDGVSTDDQPSIICEIEPDASQATFVPFKGTGERRYFNGKRFRIPFGKIEAERITKSKFELMTIRMPITDWLKENQVKMIQEEEDSKFIDTLNEIVEDNAAGQKVIVTTSTAANTFKDAFAEGMKAMTRLRLPLGKVLMHKNTYIDSLKLKTEDIGFAPQEARFNRGVEGEDTFLGLPVVTTIKDNLVKENELFFFTQPEFFIKFFFLQDATLFMKTEADLIHFHTYEAPGLGIGNTRGVVKITLE</sequence>
<proteinExistence type="predicted"/>
<evidence type="ECO:0000313" key="2">
    <source>
        <dbReference type="Proteomes" id="UP000522333"/>
    </source>
</evidence>
<comment type="caution">
    <text evidence="1">The sequence shown here is derived from an EMBL/GenBank/DDBJ whole genome shotgun (WGS) entry which is preliminary data.</text>
</comment>
<dbReference type="Proteomes" id="UP000522333">
    <property type="component" value="Unassembled WGS sequence"/>
</dbReference>
<gene>
    <name evidence="1" type="ORF">HF854_10570</name>
</gene>
<dbReference type="AlphaFoldDB" id="A0A848CHQ2"/>
<dbReference type="RefSeq" id="WP_168936247.1">
    <property type="nucleotide sequence ID" value="NZ_JABAFY010000052.1"/>
</dbReference>
<evidence type="ECO:0000313" key="1">
    <source>
        <dbReference type="EMBL" id="NME52946.1"/>
    </source>
</evidence>
<reference evidence="1 2" key="1">
    <citation type="submission" date="2020-04" db="EMBL/GenBank/DDBJ databases">
        <authorList>
            <person name="Hitch T.C.A."/>
            <person name="Wylensek D."/>
            <person name="Clavel T."/>
        </authorList>
    </citation>
    <scope>NUCLEOTIDE SEQUENCE [LARGE SCALE GENOMIC DNA]</scope>
    <source>
        <strain evidence="1 2">PG-251-APC-1</strain>
    </source>
</reference>
<evidence type="ECO:0008006" key="3">
    <source>
        <dbReference type="Google" id="ProtNLM"/>
    </source>
</evidence>
<accession>A0A848CHQ2</accession>
<organism evidence="1 2">
    <name type="scientific">Desulfovibrio piger</name>
    <dbReference type="NCBI Taxonomy" id="901"/>
    <lineage>
        <taxon>Bacteria</taxon>
        <taxon>Pseudomonadati</taxon>
        <taxon>Thermodesulfobacteriota</taxon>
        <taxon>Desulfovibrionia</taxon>
        <taxon>Desulfovibrionales</taxon>
        <taxon>Desulfovibrionaceae</taxon>
        <taxon>Desulfovibrio</taxon>
    </lineage>
</organism>
<dbReference type="EMBL" id="JABAFY010000052">
    <property type="protein sequence ID" value="NME52946.1"/>
    <property type="molecule type" value="Genomic_DNA"/>
</dbReference>